<dbReference type="EMBL" id="KN726421">
    <property type="protein sequence ID" value="KIH68277.1"/>
    <property type="molecule type" value="Genomic_DNA"/>
</dbReference>
<dbReference type="Gene3D" id="1.20.900.10">
    <property type="entry name" value="Dbl homology (DH) domain"/>
    <property type="match status" value="1"/>
</dbReference>
<dbReference type="PANTHER" id="PTHR16777">
    <property type="entry name" value="PROTEIN ECT2"/>
    <property type="match status" value="1"/>
</dbReference>
<dbReference type="GO" id="GO:0005085">
    <property type="term" value="F:guanyl-nucleotide exchange factor activity"/>
    <property type="evidence" value="ECO:0007669"/>
    <property type="project" value="InterPro"/>
</dbReference>
<gene>
    <name evidence="2" type="ORF">ANCDUO_01390</name>
</gene>
<dbReference type="GO" id="GO:0005096">
    <property type="term" value="F:GTPase activator activity"/>
    <property type="evidence" value="ECO:0007669"/>
    <property type="project" value="InterPro"/>
</dbReference>
<organism evidence="2 3">
    <name type="scientific">Ancylostoma duodenale</name>
    <dbReference type="NCBI Taxonomy" id="51022"/>
    <lineage>
        <taxon>Eukaryota</taxon>
        <taxon>Metazoa</taxon>
        <taxon>Ecdysozoa</taxon>
        <taxon>Nematoda</taxon>
        <taxon>Chromadorea</taxon>
        <taxon>Rhabditida</taxon>
        <taxon>Rhabditina</taxon>
        <taxon>Rhabditomorpha</taxon>
        <taxon>Strongyloidea</taxon>
        <taxon>Ancylostomatidae</taxon>
        <taxon>Ancylostomatinae</taxon>
        <taxon>Ancylostoma</taxon>
    </lineage>
</organism>
<dbReference type="PANTHER" id="PTHR16777:SF2">
    <property type="entry name" value="PROTEIN ECT2"/>
    <property type="match status" value="1"/>
</dbReference>
<dbReference type="PROSITE" id="PS50010">
    <property type="entry name" value="DH_2"/>
    <property type="match status" value="1"/>
</dbReference>
<protein>
    <recommendedName>
        <fullName evidence="1">DH domain-containing protein</fullName>
    </recommendedName>
</protein>
<dbReference type="GO" id="GO:0007399">
    <property type="term" value="P:nervous system development"/>
    <property type="evidence" value="ECO:0007669"/>
    <property type="project" value="TreeGrafter"/>
</dbReference>
<evidence type="ECO:0000259" key="1">
    <source>
        <dbReference type="PROSITE" id="PS50010"/>
    </source>
</evidence>
<dbReference type="GO" id="GO:0005938">
    <property type="term" value="C:cell cortex"/>
    <property type="evidence" value="ECO:0007669"/>
    <property type="project" value="TreeGrafter"/>
</dbReference>
<dbReference type="SUPFAM" id="SSF48065">
    <property type="entry name" value="DBL homology domain (DH-domain)"/>
    <property type="match status" value="1"/>
</dbReference>
<dbReference type="Pfam" id="PF00621">
    <property type="entry name" value="RhoGEF"/>
    <property type="match status" value="1"/>
</dbReference>
<name>A0A0C2DYZ8_9BILA</name>
<sequence length="156" mass="17005">MRKFSSKAPNTGSRSSVLSTVVNRSCRSEGSIAGVDDSLPVFTDFTQVSDEGSHKDALKLSRAHHVCIELFETDVSYINALKLLAHVKAELEAAIDKGDPVMEKSDVSLIFGKLPAILTVHEKIISNLKGLLEDWDEESAAANISQVLVMFNGFEQ</sequence>
<keyword evidence="3" id="KW-1185">Reference proteome</keyword>
<reference evidence="2 3" key="1">
    <citation type="submission" date="2013-12" db="EMBL/GenBank/DDBJ databases">
        <title>Draft genome of the parsitic nematode Ancylostoma duodenale.</title>
        <authorList>
            <person name="Mitreva M."/>
        </authorList>
    </citation>
    <scope>NUCLEOTIDE SEQUENCE [LARGE SCALE GENOMIC DNA]</scope>
    <source>
        <strain evidence="2 3">Zhejiang</strain>
    </source>
</reference>
<dbReference type="OrthoDB" id="9997817at2759"/>
<dbReference type="InterPro" id="IPR000219">
    <property type="entry name" value="DH_dom"/>
</dbReference>
<dbReference type="InterPro" id="IPR035899">
    <property type="entry name" value="DBL_dom_sf"/>
</dbReference>
<dbReference type="InterPro" id="IPR026817">
    <property type="entry name" value="Ect2"/>
</dbReference>
<proteinExistence type="predicted"/>
<feature type="domain" description="DH" evidence="1">
    <location>
        <begin position="62"/>
        <end position="156"/>
    </location>
</feature>
<dbReference type="GO" id="GO:2000431">
    <property type="term" value="P:regulation of cytokinesis, actomyosin contractile ring assembly"/>
    <property type="evidence" value="ECO:0007669"/>
    <property type="project" value="InterPro"/>
</dbReference>
<dbReference type="GO" id="GO:0000281">
    <property type="term" value="P:mitotic cytokinesis"/>
    <property type="evidence" value="ECO:0007669"/>
    <property type="project" value="TreeGrafter"/>
</dbReference>
<evidence type="ECO:0000313" key="3">
    <source>
        <dbReference type="Proteomes" id="UP000054047"/>
    </source>
</evidence>
<evidence type="ECO:0000313" key="2">
    <source>
        <dbReference type="EMBL" id="KIH68277.1"/>
    </source>
</evidence>
<dbReference type="AlphaFoldDB" id="A0A0C2DYZ8"/>
<accession>A0A0C2DYZ8</accession>
<dbReference type="GO" id="GO:0005634">
    <property type="term" value="C:nucleus"/>
    <property type="evidence" value="ECO:0007669"/>
    <property type="project" value="InterPro"/>
</dbReference>
<dbReference type="Proteomes" id="UP000054047">
    <property type="component" value="Unassembled WGS sequence"/>
</dbReference>